<dbReference type="CDD" id="cd00096">
    <property type="entry name" value="Ig"/>
    <property type="match status" value="1"/>
</dbReference>
<dbReference type="PROSITE" id="PS50835">
    <property type="entry name" value="IG_LIKE"/>
    <property type="match status" value="3"/>
</dbReference>
<dbReference type="EMBL" id="RHFK02000012">
    <property type="protein sequence ID" value="TWW67754.1"/>
    <property type="molecule type" value="Genomic_DNA"/>
</dbReference>
<dbReference type="Pfam" id="PF07679">
    <property type="entry name" value="I-set"/>
    <property type="match status" value="3"/>
</dbReference>
<feature type="domain" description="Ig-like" evidence="9">
    <location>
        <begin position="2"/>
        <end position="88"/>
    </location>
</feature>
<comment type="caution">
    <text evidence="10">The sequence shown here is derived from an EMBL/GenBank/DDBJ whole genome shotgun (WGS) entry which is preliminary data.</text>
</comment>
<dbReference type="InterPro" id="IPR013783">
    <property type="entry name" value="Ig-like_fold"/>
</dbReference>
<protein>
    <submittedName>
        <fullName evidence="10">Neogenin</fullName>
    </submittedName>
</protein>
<dbReference type="PANTHER" id="PTHR10075:SF100">
    <property type="entry name" value="FASCICLIN-2"/>
    <property type="match status" value="1"/>
</dbReference>
<feature type="domain" description="Ig-like" evidence="9">
    <location>
        <begin position="291"/>
        <end position="376"/>
    </location>
</feature>
<dbReference type="InterPro" id="IPR003598">
    <property type="entry name" value="Ig_sub2"/>
</dbReference>
<evidence type="ECO:0000256" key="4">
    <source>
        <dbReference type="ARBA" id="ARBA00022737"/>
    </source>
</evidence>
<accession>A0A5C6NK44</accession>
<dbReference type="AlphaFoldDB" id="A0A5C6NK44"/>
<name>A0A5C6NK44_9TELE</name>
<dbReference type="InterPro" id="IPR036179">
    <property type="entry name" value="Ig-like_dom_sf"/>
</dbReference>
<dbReference type="GO" id="GO:0005886">
    <property type="term" value="C:plasma membrane"/>
    <property type="evidence" value="ECO:0007669"/>
    <property type="project" value="UniProtKB-SubCell"/>
</dbReference>
<evidence type="ECO:0000313" key="11">
    <source>
        <dbReference type="Proteomes" id="UP000324091"/>
    </source>
</evidence>
<evidence type="ECO:0000256" key="6">
    <source>
        <dbReference type="ARBA" id="ARBA00023157"/>
    </source>
</evidence>
<dbReference type="InterPro" id="IPR013098">
    <property type="entry name" value="Ig_I-set"/>
</dbReference>
<feature type="domain" description="Ig-like" evidence="9">
    <location>
        <begin position="91"/>
        <end position="185"/>
    </location>
</feature>
<reference evidence="10 11" key="1">
    <citation type="submission" date="2019-04" db="EMBL/GenBank/DDBJ databases">
        <title>Chromosome genome assembly for Takifugu flavidus.</title>
        <authorList>
            <person name="Xiao S."/>
        </authorList>
    </citation>
    <scope>NUCLEOTIDE SEQUENCE [LARGE SCALE GENOMIC DNA]</scope>
    <source>
        <strain evidence="10">HTHZ2018</strain>
        <tissue evidence="10">Muscle</tissue>
    </source>
</reference>
<dbReference type="InterPro" id="IPR003599">
    <property type="entry name" value="Ig_sub"/>
</dbReference>
<keyword evidence="5" id="KW-0472">Membrane</keyword>
<sequence length="390" mass="42522">MPRFTSQPTPATVHQGSSHVMPCEVNADLVPFVRWEKDRQPLELNTRLVQLPSGALVISNASEGDAGLYRCLVENVGSSKSSDEAQLQIAPEPGQEQKLEFLLEPVSVTKVLGATALLSCVVTGYPAPHVRWMLGDKLVEESEGRVELLGGGILQISNLTEEDAGVYTCMADNANGTIEAQAQLTVQGTLQTGERSVSPKSLVSATPALPPVISIVTRPDCTAGQIDEALDQPSRSNNFFLSLITRARGDLPALRLVIYVLPSYQFQQACYFVIFNLRLTHRFPVDSTVPPQFMRRPANIYAHESMDIVFECEVSGSPAPSVKWVKNGDAVIPSDYFKIIKEHNLQVLGLVKSDEGFYQCLAENDAGNIQSSAQLIILDHDVISFGNTDL</sequence>
<keyword evidence="7" id="KW-0325">Glycoprotein</keyword>
<gene>
    <name evidence="10" type="ORF">D4764_02G0007950</name>
</gene>
<keyword evidence="4" id="KW-0677">Repeat</keyword>
<comment type="subcellular location">
    <subcellularLocation>
        <location evidence="1">Cell membrane</location>
    </subcellularLocation>
</comment>
<keyword evidence="8" id="KW-0393">Immunoglobulin domain</keyword>
<dbReference type="SMART" id="SM00408">
    <property type="entry name" value="IGc2"/>
    <property type="match status" value="3"/>
</dbReference>
<evidence type="ECO:0000256" key="1">
    <source>
        <dbReference type="ARBA" id="ARBA00004236"/>
    </source>
</evidence>
<keyword evidence="6" id="KW-1015">Disulfide bond</keyword>
<evidence type="ECO:0000259" key="9">
    <source>
        <dbReference type="PROSITE" id="PS50835"/>
    </source>
</evidence>
<evidence type="ECO:0000256" key="2">
    <source>
        <dbReference type="ARBA" id="ARBA00022475"/>
    </source>
</evidence>
<evidence type="ECO:0000256" key="3">
    <source>
        <dbReference type="ARBA" id="ARBA00022729"/>
    </source>
</evidence>
<proteinExistence type="predicted"/>
<dbReference type="FunFam" id="2.60.40.10:FF:000273">
    <property type="entry name" value="contactin-3 isoform X1"/>
    <property type="match status" value="1"/>
</dbReference>
<keyword evidence="3" id="KW-0732">Signal</keyword>
<keyword evidence="2" id="KW-1003">Cell membrane</keyword>
<evidence type="ECO:0000256" key="7">
    <source>
        <dbReference type="ARBA" id="ARBA00023180"/>
    </source>
</evidence>
<keyword evidence="11" id="KW-1185">Reference proteome</keyword>
<dbReference type="PANTHER" id="PTHR10075">
    <property type="entry name" value="BASIGIN RELATED"/>
    <property type="match status" value="1"/>
</dbReference>
<dbReference type="Gene3D" id="2.60.40.10">
    <property type="entry name" value="Immunoglobulins"/>
    <property type="match status" value="3"/>
</dbReference>
<organism evidence="10 11">
    <name type="scientific">Takifugu flavidus</name>
    <name type="common">sansaifugu</name>
    <dbReference type="NCBI Taxonomy" id="433684"/>
    <lineage>
        <taxon>Eukaryota</taxon>
        <taxon>Metazoa</taxon>
        <taxon>Chordata</taxon>
        <taxon>Craniata</taxon>
        <taxon>Vertebrata</taxon>
        <taxon>Euteleostomi</taxon>
        <taxon>Actinopterygii</taxon>
        <taxon>Neopterygii</taxon>
        <taxon>Teleostei</taxon>
        <taxon>Neoteleostei</taxon>
        <taxon>Acanthomorphata</taxon>
        <taxon>Eupercaria</taxon>
        <taxon>Tetraodontiformes</taxon>
        <taxon>Tetradontoidea</taxon>
        <taxon>Tetraodontidae</taxon>
        <taxon>Takifugu</taxon>
    </lineage>
</organism>
<evidence type="ECO:0000313" key="10">
    <source>
        <dbReference type="EMBL" id="TWW67754.1"/>
    </source>
</evidence>
<evidence type="ECO:0000256" key="8">
    <source>
        <dbReference type="ARBA" id="ARBA00023319"/>
    </source>
</evidence>
<dbReference type="InterPro" id="IPR007110">
    <property type="entry name" value="Ig-like_dom"/>
</dbReference>
<dbReference type="SMART" id="SM00409">
    <property type="entry name" value="IG"/>
    <property type="match status" value="3"/>
</dbReference>
<dbReference type="SUPFAM" id="SSF48726">
    <property type="entry name" value="Immunoglobulin"/>
    <property type="match status" value="3"/>
</dbReference>
<dbReference type="FunFam" id="2.60.40.10:FF:000004">
    <property type="entry name" value="DCC isoform 1"/>
    <property type="match status" value="2"/>
</dbReference>
<evidence type="ECO:0000256" key="5">
    <source>
        <dbReference type="ARBA" id="ARBA00023136"/>
    </source>
</evidence>
<dbReference type="Proteomes" id="UP000324091">
    <property type="component" value="Chromosome 2"/>
</dbReference>